<evidence type="ECO:0000313" key="6">
    <source>
        <dbReference type="Proteomes" id="UP000293764"/>
    </source>
</evidence>
<name>A0A4V1ZH44_9MICO</name>
<comment type="caution">
    <text evidence="5">The sequence shown here is derived from an EMBL/GenBank/DDBJ whole genome shotgun (WGS) entry which is preliminary data.</text>
</comment>
<dbReference type="PANTHER" id="PTHR12526">
    <property type="entry name" value="GLYCOSYLTRANSFERASE"/>
    <property type="match status" value="1"/>
</dbReference>
<evidence type="ECO:0000259" key="4">
    <source>
        <dbReference type="Pfam" id="PF13439"/>
    </source>
</evidence>
<dbReference type="RefSeq" id="WP_130102914.1">
    <property type="nucleotide sequence ID" value="NZ_SDWW01000027.1"/>
</dbReference>
<dbReference type="AlphaFoldDB" id="A0A4V1ZH44"/>
<dbReference type="EMBL" id="SDWW01000027">
    <property type="protein sequence ID" value="RYV50754.1"/>
    <property type="molecule type" value="Genomic_DNA"/>
</dbReference>
<keyword evidence="6" id="KW-1185">Reference proteome</keyword>
<accession>A0A4V1ZH44</accession>
<evidence type="ECO:0000256" key="2">
    <source>
        <dbReference type="ARBA" id="ARBA00022679"/>
    </source>
</evidence>
<keyword evidence="1" id="KW-0328">Glycosyltransferase</keyword>
<sequence>MHHGLVHVITPGDHFSPRTGSAIPTVVDGLSRATPAGARRPAVLVARGTYPDRYDSADVIEYDRARTHRFDRYVDAGLPRLRLPRVMARHEFAAAVTQQDDWDPAVVLAHNAVQAIPLVDARRHTPVLYAHNLLLRTYGRREIARTLGPAAAIVCVSQALADQTSRYLTPSLRGRVRVVLNGVDAAAFARPAAARRGDLLRVVYVGRMIPDKGADVLIEAVRLLGRSDLHLTLVGGRGFAANDALSPYELDVRRRLAQLGDHATAVSFVPRAEVVRLLQQADVVVVPSVWQEPFALTVLEGMAAGAAVVGSDIGGIPEALGDAGVRVPPGDAAALADVLAAFADDQGLLERTQARCRAHAEANDWRAARSRLGAVLGAIV</sequence>
<evidence type="ECO:0000256" key="1">
    <source>
        <dbReference type="ARBA" id="ARBA00022676"/>
    </source>
</evidence>
<dbReference type="InterPro" id="IPR028098">
    <property type="entry name" value="Glyco_trans_4-like_N"/>
</dbReference>
<gene>
    <name evidence="5" type="ORF">EUA98_11925</name>
</gene>
<dbReference type="InterPro" id="IPR001296">
    <property type="entry name" value="Glyco_trans_1"/>
</dbReference>
<feature type="domain" description="Glycosyl transferase family 1" evidence="3">
    <location>
        <begin position="194"/>
        <end position="353"/>
    </location>
</feature>
<dbReference type="Proteomes" id="UP000293764">
    <property type="component" value="Unassembled WGS sequence"/>
</dbReference>
<organism evidence="5 6">
    <name type="scientific">Pengzhenrongella frigida</name>
    <dbReference type="NCBI Taxonomy" id="1259133"/>
    <lineage>
        <taxon>Bacteria</taxon>
        <taxon>Bacillati</taxon>
        <taxon>Actinomycetota</taxon>
        <taxon>Actinomycetes</taxon>
        <taxon>Micrococcales</taxon>
        <taxon>Pengzhenrongella</taxon>
    </lineage>
</organism>
<proteinExistence type="predicted"/>
<protein>
    <submittedName>
        <fullName evidence="5">Glycosyltransferase</fullName>
    </submittedName>
</protein>
<dbReference type="GO" id="GO:0016757">
    <property type="term" value="F:glycosyltransferase activity"/>
    <property type="evidence" value="ECO:0007669"/>
    <property type="project" value="UniProtKB-KW"/>
</dbReference>
<dbReference type="CDD" id="cd03801">
    <property type="entry name" value="GT4_PimA-like"/>
    <property type="match status" value="1"/>
</dbReference>
<dbReference type="SUPFAM" id="SSF53756">
    <property type="entry name" value="UDP-Glycosyltransferase/glycogen phosphorylase"/>
    <property type="match status" value="1"/>
</dbReference>
<evidence type="ECO:0000259" key="3">
    <source>
        <dbReference type="Pfam" id="PF00534"/>
    </source>
</evidence>
<dbReference type="Gene3D" id="3.40.50.2000">
    <property type="entry name" value="Glycogen Phosphorylase B"/>
    <property type="match status" value="2"/>
</dbReference>
<dbReference type="OrthoDB" id="9810929at2"/>
<evidence type="ECO:0000313" key="5">
    <source>
        <dbReference type="EMBL" id="RYV50754.1"/>
    </source>
</evidence>
<feature type="domain" description="Glycosyltransferase subfamily 4-like N-terminal" evidence="4">
    <location>
        <begin position="45"/>
        <end position="185"/>
    </location>
</feature>
<dbReference type="Pfam" id="PF13439">
    <property type="entry name" value="Glyco_transf_4"/>
    <property type="match status" value="1"/>
</dbReference>
<reference evidence="5 6" key="1">
    <citation type="submission" date="2019-01" db="EMBL/GenBank/DDBJ databases">
        <title>Novel species of Cellulomonas.</title>
        <authorList>
            <person name="Liu Q."/>
            <person name="Xin Y.-H."/>
        </authorList>
    </citation>
    <scope>NUCLEOTIDE SEQUENCE [LARGE SCALE GENOMIC DNA]</scope>
    <source>
        <strain evidence="5 6">HLT2-17</strain>
    </source>
</reference>
<keyword evidence="2 5" id="KW-0808">Transferase</keyword>
<dbReference type="Pfam" id="PF00534">
    <property type="entry name" value="Glycos_transf_1"/>
    <property type="match status" value="1"/>
</dbReference>